<sequence>MNRPEVGGANNADEELRVWGDQVGGVTSPSIGSPTASGLSRRASSLNQLESSAALGIRRMPHYFGSDLPQSPQYSNGPVPLSVPSFSPETSRGSSLMNNGSNGSHFARTSSPIVLNSFGQNGDGAASPQVESIMERQASLGAPPKNPLFRLRRISRRTFKFKSKKEMEKLIVFCLIMLISASIFVLPAYLNYPSALSASNLSSTPEDLSRAQPVKRVATPTPAPLQGKRNLTNLTAAEVLYLKGEERVDAELEPAVIAEVRRGEWERARLEAISTKVSLVAACKDRTSMLHESLPTWQKALGDTDEIIIVDWSTSADMLRIHDFLNDIEDPRIASLKVGRQSKWILSEAYNFAFQFATGELLLKVDCDTKLHPDFLKHHAVGERSNSFYRVNWSTTKDMNEQHLSGVFLVRKLHFDEVRGYDERIQSYGWDDSDLYMRIERLGVTAQDIDTNFLEHIHHEDVVRASDPEDLESPTFHIQLNSLLVQHVPPWSEAWLTGHAQYRCVLRTEDGRYVDAEMTRPVAPLEEITSPEVYLEAEKLAYSRVLHDKYSIPWGILHEIKDPLPDVLSAFRHFNTPSGAKAKGAIFGEVVGTPAQRILALISMVALADKHDRILFLTWTTGEEAEEEVAVDTGHMHLSSMFDWTKSGLVDALEEGKRVTSRLFPIGRLRCKPDPQSCSSSDSAWNTVSSGLNETEIALTLRGAHDDKKHILLHLDHTLKGLSQEELFSSYRRLVPSTTLMERVRKFGDTSKKLGVYVGMHMHPKQIVDFAKRLKKIAFRNANEFLVVGSQHGEVEDLRKELDISSWDDDVEHETETHYERIVREVSELYALGQARTILNDGRCPAEVHELISILNSGKSSHEMNITSDSVRMTRNLTKIRNTNVRK</sequence>
<feature type="region of interest" description="Disordered" evidence="2">
    <location>
        <begin position="1"/>
        <end position="43"/>
    </location>
</feature>
<evidence type="ECO:0000256" key="2">
    <source>
        <dbReference type="SAM" id="MobiDB-lite"/>
    </source>
</evidence>
<dbReference type="InterPro" id="IPR029044">
    <property type="entry name" value="Nucleotide-diphossugar_trans"/>
</dbReference>
<dbReference type="AlphaFoldDB" id="A0AAV8UZ56"/>
<dbReference type="SUPFAM" id="SSF53448">
    <property type="entry name" value="Nucleotide-diphospho-sugar transferases"/>
    <property type="match status" value="1"/>
</dbReference>
<keyword evidence="3" id="KW-0812">Transmembrane</keyword>
<dbReference type="Pfam" id="PF02709">
    <property type="entry name" value="Glyco_transf_7C"/>
    <property type="match status" value="1"/>
</dbReference>
<keyword evidence="3" id="KW-1133">Transmembrane helix</keyword>
<comment type="caution">
    <text evidence="5">The sequence shown here is derived from an EMBL/GenBank/DDBJ whole genome shotgun (WGS) entry which is preliminary data.</text>
</comment>
<dbReference type="CDD" id="cd00761">
    <property type="entry name" value="Glyco_tranf_GTA_type"/>
    <property type="match status" value="1"/>
</dbReference>
<dbReference type="Gene3D" id="3.90.550.10">
    <property type="entry name" value="Spore Coat Polysaccharide Biosynthesis Protein SpsA, Chain A"/>
    <property type="match status" value="1"/>
</dbReference>
<reference evidence="5 6" key="1">
    <citation type="journal article" date="2023" name="Nat. Commun.">
        <title>Origin of minicircular mitochondrial genomes in red algae.</title>
        <authorList>
            <person name="Lee Y."/>
            <person name="Cho C.H."/>
            <person name="Lee Y.M."/>
            <person name="Park S.I."/>
            <person name="Yang J.H."/>
            <person name="West J.A."/>
            <person name="Bhattacharya D."/>
            <person name="Yoon H.S."/>
        </authorList>
    </citation>
    <scope>NUCLEOTIDE SEQUENCE [LARGE SCALE GENOMIC DNA]</scope>
    <source>
        <strain evidence="5 6">CCMP1338</strain>
        <tissue evidence="5">Whole cell</tissue>
    </source>
</reference>
<keyword evidence="3" id="KW-0472">Membrane</keyword>
<feature type="region of interest" description="Disordered" evidence="2">
    <location>
        <begin position="64"/>
        <end position="103"/>
    </location>
</feature>
<evidence type="ECO:0000259" key="4">
    <source>
        <dbReference type="Pfam" id="PF02709"/>
    </source>
</evidence>
<evidence type="ECO:0000313" key="6">
    <source>
        <dbReference type="Proteomes" id="UP001157974"/>
    </source>
</evidence>
<keyword evidence="6" id="KW-1185">Reference proteome</keyword>
<dbReference type="EMBL" id="JAMWBK010000002">
    <property type="protein sequence ID" value="KAJ8907905.1"/>
    <property type="molecule type" value="Genomic_DNA"/>
</dbReference>
<organism evidence="5 6">
    <name type="scientific">Rhodosorus marinus</name>
    <dbReference type="NCBI Taxonomy" id="101924"/>
    <lineage>
        <taxon>Eukaryota</taxon>
        <taxon>Rhodophyta</taxon>
        <taxon>Stylonematophyceae</taxon>
        <taxon>Stylonematales</taxon>
        <taxon>Stylonemataceae</taxon>
        <taxon>Rhodosorus</taxon>
    </lineage>
</organism>
<feature type="compositionally biased region" description="Polar residues" evidence="2">
    <location>
        <begin position="25"/>
        <end position="43"/>
    </location>
</feature>
<dbReference type="Proteomes" id="UP001157974">
    <property type="component" value="Unassembled WGS sequence"/>
</dbReference>
<keyword evidence="1" id="KW-0808">Transferase</keyword>
<feature type="transmembrane region" description="Helical" evidence="3">
    <location>
        <begin position="170"/>
        <end position="190"/>
    </location>
</feature>
<dbReference type="InterPro" id="IPR027791">
    <property type="entry name" value="Galactosyl_T_C"/>
</dbReference>
<name>A0AAV8UZ56_9RHOD</name>
<accession>A0AAV8UZ56</accession>
<feature type="compositionally biased region" description="Low complexity" evidence="2">
    <location>
        <begin position="91"/>
        <end position="103"/>
    </location>
</feature>
<evidence type="ECO:0000256" key="3">
    <source>
        <dbReference type="SAM" id="Phobius"/>
    </source>
</evidence>
<feature type="domain" description="Galactosyltransferase C-terminal" evidence="4">
    <location>
        <begin position="400"/>
        <end position="459"/>
    </location>
</feature>
<dbReference type="PANTHER" id="PTHR40743">
    <property type="entry name" value="NUCLEOTIDE-DIPHOSPHO-SUGAR TRANSFERASE CONTAINING PROTEIN"/>
    <property type="match status" value="1"/>
</dbReference>
<evidence type="ECO:0000313" key="5">
    <source>
        <dbReference type="EMBL" id="KAJ8907905.1"/>
    </source>
</evidence>
<protein>
    <recommendedName>
        <fullName evidence="4">Galactosyltransferase C-terminal domain-containing protein</fullName>
    </recommendedName>
</protein>
<dbReference type="PANTHER" id="PTHR40743:SF1">
    <property type="entry name" value="POSSIBLE GLYCOSYLTRANSFERASE"/>
    <property type="match status" value="1"/>
</dbReference>
<evidence type="ECO:0000256" key="1">
    <source>
        <dbReference type="ARBA" id="ARBA00022679"/>
    </source>
</evidence>
<proteinExistence type="predicted"/>
<gene>
    <name evidence="5" type="ORF">NDN08_008008</name>
</gene>
<dbReference type="GO" id="GO:0016740">
    <property type="term" value="F:transferase activity"/>
    <property type="evidence" value="ECO:0007669"/>
    <property type="project" value="UniProtKB-KW"/>
</dbReference>